<protein>
    <submittedName>
        <fullName evidence="4">Hydroxymethylpyrimidine ABC transporter, substrate-binding component</fullName>
    </submittedName>
</protein>
<reference evidence="4" key="1">
    <citation type="submission" date="2018-06" db="EMBL/GenBank/DDBJ databases">
        <authorList>
            <person name="Zhirakovskaya E."/>
        </authorList>
    </citation>
    <scope>NUCLEOTIDE SEQUENCE</scope>
</reference>
<accession>A0A3B0ZWM2</accession>
<dbReference type="AlphaFoldDB" id="A0A3B0ZWM2"/>
<comment type="similarity">
    <text evidence="2">Belongs to the bacterial solute-binding protein SsuA/TauA family.</text>
</comment>
<proteinExistence type="inferred from homology"/>
<dbReference type="Pfam" id="PF13379">
    <property type="entry name" value="NMT1_2"/>
    <property type="match status" value="1"/>
</dbReference>
<evidence type="ECO:0000256" key="2">
    <source>
        <dbReference type="ARBA" id="ARBA00010742"/>
    </source>
</evidence>
<gene>
    <name evidence="4" type="ORF">MNBD_GAMMA16-1836</name>
</gene>
<keyword evidence="3" id="KW-0732">Signal</keyword>
<comment type="subcellular location">
    <subcellularLocation>
        <location evidence="1">Periplasm</location>
    </subcellularLocation>
</comment>
<dbReference type="PANTHER" id="PTHR30024">
    <property type="entry name" value="ALIPHATIC SULFONATES-BINDING PROTEIN-RELATED"/>
    <property type="match status" value="1"/>
</dbReference>
<evidence type="ECO:0000256" key="1">
    <source>
        <dbReference type="ARBA" id="ARBA00004418"/>
    </source>
</evidence>
<dbReference type="SUPFAM" id="SSF53850">
    <property type="entry name" value="Periplasmic binding protein-like II"/>
    <property type="match status" value="1"/>
</dbReference>
<dbReference type="GO" id="GO:0042597">
    <property type="term" value="C:periplasmic space"/>
    <property type="evidence" value="ECO:0007669"/>
    <property type="project" value="UniProtKB-SubCell"/>
</dbReference>
<dbReference type="PANTHER" id="PTHR30024:SF47">
    <property type="entry name" value="TAURINE-BINDING PERIPLASMIC PROTEIN"/>
    <property type="match status" value="1"/>
</dbReference>
<organism evidence="4">
    <name type="scientific">hydrothermal vent metagenome</name>
    <dbReference type="NCBI Taxonomy" id="652676"/>
    <lineage>
        <taxon>unclassified sequences</taxon>
        <taxon>metagenomes</taxon>
        <taxon>ecological metagenomes</taxon>
    </lineage>
</organism>
<dbReference type="EMBL" id="UOFO01000082">
    <property type="protein sequence ID" value="VAW85854.1"/>
    <property type="molecule type" value="Genomic_DNA"/>
</dbReference>
<evidence type="ECO:0000256" key="3">
    <source>
        <dbReference type="ARBA" id="ARBA00022729"/>
    </source>
</evidence>
<name>A0A3B0ZWM2_9ZZZZ</name>
<sequence length="338" mass="37301">MVNHRSANHKSTPPGNTPHIRHLTKSCLWLFVSLLFLTGCTTSPEPPLRLGSGIWPGYEPLFLARDLGFYDDTQIKLVEFTSASEVIRSLRNHTIDAAALTMDETLTLIDNNIDLRIILVMDFSNGGDVLLAKPEIKELKDITGKKIAIEYTATGAILLDGALTAAELTPADVELVFCPVDQHENCYLSADAVVTYEPTRTRLLNQGAHQLFDSSLIPGRIVDVLVALQDSIEKQPQSIHLLLAGYFKSLHHLKNNPQDATQRMSARLQLSPAEVLASYDGLSLPGLDLNKTLFQGKPSPIQITTSNLISFMVKQQLLTKPLIVDHLFDAQFILGDNE</sequence>
<dbReference type="Gene3D" id="3.40.190.10">
    <property type="entry name" value="Periplasmic binding protein-like II"/>
    <property type="match status" value="2"/>
</dbReference>
<evidence type="ECO:0000313" key="4">
    <source>
        <dbReference type="EMBL" id="VAW85854.1"/>
    </source>
</evidence>